<dbReference type="RefSeq" id="WP_087432172.1">
    <property type="nucleotide sequence ID" value="NZ_JAMDLV010000074.1"/>
</dbReference>
<evidence type="ECO:0000313" key="2">
    <source>
        <dbReference type="EMBL" id="MCY9521676.1"/>
    </source>
</evidence>
<evidence type="ECO:0000313" key="3">
    <source>
        <dbReference type="Proteomes" id="UP001207626"/>
    </source>
</evidence>
<protein>
    <submittedName>
        <fullName evidence="2">Uncharacterized protein</fullName>
    </submittedName>
</protein>
<gene>
    <name evidence="2" type="ORF">M5X09_18735</name>
</gene>
<dbReference type="EMBL" id="JAMDLW010000024">
    <property type="protein sequence ID" value="MCY9521676.1"/>
    <property type="molecule type" value="Genomic_DNA"/>
</dbReference>
<keyword evidence="1" id="KW-0472">Membrane</keyword>
<feature type="transmembrane region" description="Helical" evidence="1">
    <location>
        <begin position="44"/>
        <end position="69"/>
    </location>
</feature>
<keyword evidence="3" id="KW-1185">Reference proteome</keyword>
<accession>A0ABT4DWD9</accession>
<organism evidence="2 3">
    <name type="scientific">Paenibacillus apiarius</name>
    <dbReference type="NCBI Taxonomy" id="46240"/>
    <lineage>
        <taxon>Bacteria</taxon>
        <taxon>Bacillati</taxon>
        <taxon>Bacillota</taxon>
        <taxon>Bacilli</taxon>
        <taxon>Bacillales</taxon>
        <taxon>Paenibacillaceae</taxon>
        <taxon>Paenibacillus</taxon>
    </lineage>
</organism>
<proteinExistence type="predicted"/>
<evidence type="ECO:0000256" key="1">
    <source>
        <dbReference type="SAM" id="Phobius"/>
    </source>
</evidence>
<dbReference type="Proteomes" id="UP001207626">
    <property type="component" value="Unassembled WGS sequence"/>
</dbReference>
<keyword evidence="1" id="KW-0812">Transmembrane</keyword>
<name>A0ABT4DWD9_9BACL</name>
<reference evidence="2 3" key="1">
    <citation type="submission" date="2022-05" db="EMBL/GenBank/DDBJ databases">
        <title>Genome Sequencing of Bee-Associated Microbes.</title>
        <authorList>
            <person name="Dunlap C."/>
        </authorList>
    </citation>
    <scope>NUCLEOTIDE SEQUENCE [LARGE SCALE GENOMIC DNA]</scope>
    <source>
        <strain evidence="2 3">NRRL NRS-1438</strain>
    </source>
</reference>
<keyword evidence="1" id="KW-1133">Transmembrane helix</keyword>
<comment type="caution">
    <text evidence="2">The sequence shown here is derived from an EMBL/GenBank/DDBJ whole genome shotgun (WGS) entry which is preliminary data.</text>
</comment>
<sequence length="79" mass="8816">MPLIIILFGIFLMALSGVEKIIIYLNFAEKAGRNMDTLLILVPSYIWSITNYTLIGGLLLIGFSAIIILSKKYPPKTNK</sequence>